<dbReference type="SUPFAM" id="SSF55781">
    <property type="entry name" value="GAF domain-like"/>
    <property type="match status" value="1"/>
</dbReference>
<keyword evidence="5" id="KW-0597">Phosphoprotein</keyword>
<dbReference type="InterPro" id="IPR036890">
    <property type="entry name" value="HATPase_C_sf"/>
</dbReference>
<dbReference type="OrthoDB" id="9811306at2"/>
<dbReference type="EC" id="2.7.13.3" evidence="14"/>
<accession>A0A5J6PYV7</accession>
<keyword evidence="6 14" id="KW-0808">Transferase</keyword>
<evidence type="ECO:0000256" key="6">
    <source>
        <dbReference type="ARBA" id="ARBA00022679"/>
    </source>
</evidence>
<name>A0A5J6PYV7_9NEIS</name>
<dbReference type="InterPro" id="IPR011712">
    <property type="entry name" value="Sig_transdc_His_kin_sub3_dim/P"/>
</dbReference>
<dbReference type="Pfam" id="PF02518">
    <property type="entry name" value="HATPase_c"/>
    <property type="match status" value="1"/>
</dbReference>
<dbReference type="InterPro" id="IPR042295">
    <property type="entry name" value="NarX-like_N_sf"/>
</dbReference>
<dbReference type="EMBL" id="CP031700">
    <property type="protein sequence ID" value="QEY26037.1"/>
    <property type="molecule type" value="Genomic_DNA"/>
</dbReference>
<feature type="domain" description="HAMP" evidence="17">
    <location>
        <begin position="161"/>
        <end position="213"/>
    </location>
</feature>
<evidence type="ECO:0000313" key="18">
    <source>
        <dbReference type="EMBL" id="QEY26037.1"/>
    </source>
</evidence>
<dbReference type="CDD" id="cd19408">
    <property type="entry name" value="NarX_NarQ_sensor"/>
    <property type="match status" value="1"/>
</dbReference>
<dbReference type="GO" id="GO:0000155">
    <property type="term" value="F:phosphorelay sensor kinase activity"/>
    <property type="evidence" value="ECO:0007669"/>
    <property type="project" value="UniProtKB-UniRule"/>
</dbReference>
<evidence type="ECO:0000256" key="12">
    <source>
        <dbReference type="ARBA" id="ARBA00023012"/>
    </source>
</evidence>
<dbReference type="GO" id="GO:0005524">
    <property type="term" value="F:ATP binding"/>
    <property type="evidence" value="ECO:0007669"/>
    <property type="project" value="UniProtKB-UniRule"/>
</dbReference>
<organism evidence="18 19">
    <name type="scientific">Neisseria zalophi</name>
    <dbReference type="NCBI Taxonomy" id="640030"/>
    <lineage>
        <taxon>Bacteria</taxon>
        <taxon>Pseudomonadati</taxon>
        <taxon>Pseudomonadota</taxon>
        <taxon>Betaproteobacteria</taxon>
        <taxon>Neisseriales</taxon>
        <taxon>Neisseriaceae</taxon>
        <taxon>Neisseria</taxon>
    </lineage>
</organism>
<dbReference type="InterPro" id="IPR005467">
    <property type="entry name" value="His_kinase_dom"/>
</dbReference>
<dbReference type="Gene3D" id="1.20.120.960">
    <property type="entry name" value="Histidine kinase NarX, sensor domain"/>
    <property type="match status" value="1"/>
</dbReference>
<dbReference type="Pfam" id="PF07730">
    <property type="entry name" value="HisKA_3"/>
    <property type="match status" value="1"/>
</dbReference>
<keyword evidence="10 14" id="KW-0067">ATP-binding</keyword>
<dbReference type="Pfam" id="PF00672">
    <property type="entry name" value="HAMP"/>
    <property type="match status" value="1"/>
</dbReference>
<keyword evidence="12 14" id="KW-0902">Two-component regulatory system</keyword>
<dbReference type="InterPro" id="IPR029095">
    <property type="entry name" value="NarX-like_N"/>
</dbReference>
<evidence type="ECO:0000256" key="3">
    <source>
        <dbReference type="ARBA" id="ARBA00022475"/>
    </source>
</evidence>
<dbReference type="AlphaFoldDB" id="A0A5J6PYV7"/>
<keyword evidence="19" id="KW-1185">Reference proteome</keyword>
<feature type="domain" description="Histidine kinase" evidence="16">
    <location>
        <begin position="411"/>
        <end position="604"/>
    </location>
</feature>
<dbReference type="GO" id="GO:0046983">
    <property type="term" value="F:protein dimerization activity"/>
    <property type="evidence" value="ECO:0007669"/>
    <property type="project" value="UniProtKB-UniRule"/>
</dbReference>
<comment type="catalytic activity">
    <reaction evidence="1 14">
        <text>ATP + protein L-histidine = ADP + protein N-phospho-L-histidine.</text>
        <dbReference type="EC" id="2.7.13.3"/>
    </reaction>
</comment>
<keyword evidence="11 15" id="KW-1133">Transmembrane helix</keyword>
<evidence type="ECO:0000259" key="17">
    <source>
        <dbReference type="PROSITE" id="PS50885"/>
    </source>
</evidence>
<dbReference type="InterPro" id="IPR003594">
    <property type="entry name" value="HATPase_dom"/>
</dbReference>
<evidence type="ECO:0000256" key="2">
    <source>
        <dbReference type="ARBA" id="ARBA00004429"/>
    </source>
</evidence>
<proteinExistence type="predicted"/>
<keyword evidence="9 14" id="KW-0418">Kinase</keyword>
<dbReference type="InterPro" id="IPR016380">
    <property type="entry name" value="Sig_transdc_His_kin_NarX/NarQ"/>
</dbReference>
<evidence type="ECO:0000256" key="4">
    <source>
        <dbReference type="ARBA" id="ARBA00022519"/>
    </source>
</evidence>
<evidence type="ECO:0000313" key="19">
    <source>
        <dbReference type="Proteomes" id="UP000325713"/>
    </source>
</evidence>
<dbReference type="Pfam" id="PF13675">
    <property type="entry name" value="PilJ"/>
    <property type="match status" value="1"/>
</dbReference>
<dbReference type="SUPFAM" id="SSF55874">
    <property type="entry name" value="ATPase domain of HSP90 chaperone/DNA topoisomerase II/histidine kinase"/>
    <property type="match status" value="1"/>
</dbReference>
<dbReference type="Gene3D" id="1.20.5.1930">
    <property type="match status" value="1"/>
</dbReference>
<evidence type="ECO:0000259" key="16">
    <source>
        <dbReference type="PROSITE" id="PS50109"/>
    </source>
</evidence>
<dbReference type="Gene3D" id="6.10.340.10">
    <property type="match status" value="1"/>
</dbReference>
<dbReference type="SMART" id="SM00387">
    <property type="entry name" value="HATPase_c"/>
    <property type="match status" value="1"/>
</dbReference>
<dbReference type="PROSITE" id="PS50885">
    <property type="entry name" value="HAMP"/>
    <property type="match status" value="1"/>
</dbReference>
<comment type="subcellular location">
    <subcellularLocation>
        <location evidence="2">Cell inner membrane</location>
        <topology evidence="2">Multi-pass membrane protein</topology>
    </subcellularLocation>
</comment>
<sequence>MASIIFTLLLSWRLEGGGAAINDAGSLRMQSYRLGLLLSNHPPEEEIAHKIQEFDTTLNNLEAGDPARPLFLPGTPEVMHQMAKLKSQWQQQIKPALQISLQQKTAFDEKYLQNFVTSIDNLVLAIETVNTRYTYWLRLFQSGLIAMVLIGASVMVVLLYLWIIRPLDELQEGVYHIHDGNLGVQVPINQLTEFAQLDRGFNQMSSRLQQLYTNLEDEVIKKTHDLAEKNYTLKTLYSFSRLLNQTQTTAEAGNIFLKRIMRLIPAQAGSIRLIDNKRRRIDLIAHCGLPENLQNAEACQKLEDCFCGQSVKQNSWQPIYFNNEAKIPKQSFTDCEKSGFQYLEVFKIRYNQQDLGIMTLYFNQEYTFTTNTTGLIGALCNLLGLVLTNIRLADESRQLAVLQERNFIAQGLHDSIAQTLTFLNLQVQMLESALTTQNQEQISENLQFIKSGVQECYEDVRELLLNFRTKISRKEFADAVHTLVERFEQQTHARVRVEWQGDGPHLSSEQQLQFIFILQESLSNIRKHAQATEVDLTFNNQNDFTMIITDNGKGFDTVSLETLSGNHVGLQIMRERARRIHAQLKLDSQPNQYSRISLILPKQERILI</sequence>
<evidence type="ECO:0000256" key="1">
    <source>
        <dbReference type="ARBA" id="ARBA00000085"/>
    </source>
</evidence>
<dbReference type="Gene3D" id="3.30.450.40">
    <property type="match status" value="1"/>
</dbReference>
<dbReference type="InterPro" id="IPR003018">
    <property type="entry name" value="GAF"/>
</dbReference>
<keyword evidence="3 14" id="KW-1003">Cell membrane</keyword>
<evidence type="ECO:0000256" key="15">
    <source>
        <dbReference type="SAM" id="Phobius"/>
    </source>
</evidence>
<evidence type="ECO:0000256" key="14">
    <source>
        <dbReference type="PIRNR" id="PIRNR003167"/>
    </source>
</evidence>
<dbReference type="PANTHER" id="PTHR24421:SF10">
    <property type="entry name" value="NITRATE_NITRITE SENSOR PROTEIN NARQ"/>
    <property type="match status" value="1"/>
</dbReference>
<evidence type="ECO:0000256" key="8">
    <source>
        <dbReference type="ARBA" id="ARBA00022741"/>
    </source>
</evidence>
<dbReference type="PIRSF" id="PIRSF003167">
    <property type="entry name" value="STHK_NarX/NarQ"/>
    <property type="match status" value="1"/>
</dbReference>
<dbReference type="SMART" id="SM00304">
    <property type="entry name" value="HAMP"/>
    <property type="match status" value="1"/>
</dbReference>
<gene>
    <name evidence="18" type="ORF">D0T92_05505</name>
</gene>
<dbReference type="PROSITE" id="PS50109">
    <property type="entry name" value="HIS_KIN"/>
    <property type="match status" value="1"/>
</dbReference>
<dbReference type="CDD" id="cd06225">
    <property type="entry name" value="HAMP"/>
    <property type="match status" value="1"/>
</dbReference>
<evidence type="ECO:0000256" key="5">
    <source>
        <dbReference type="ARBA" id="ARBA00022553"/>
    </source>
</evidence>
<feature type="transmembrane region" description="Helical" evidence="15">
    <location>
        <begin position="139"/>
        <end position="163"/>
    </location>
</feature>
<dbReference type="Gene3D" id="3.30.565.10">
    <property type="entry name" value="Histidine kinase-like ATPase, C-terminal domain"/>
    <property type="match status" value="1"/>
</dbReference>
<dbReference type="InterPro" id="IPR003660">
    <property type="entry name" value="HAMP_dom"/>
</dbReference>
<evidence type="ECO:0000256" key="10">
    <source>
        <dbReference type="ARBA" id="ARBA00022840"/>
    </source>
</evidence>
<reference evidence="18 19" key="1">
    <citation type="submission" date="2018-08" db="EMBL/GenBank/DDBJ databases">
        <title>Neisseria zalophi ATCC BAA-2455 complete genome.</title>
        <authorList>
            <person name="Veseli I.A."/>
            <person name="Buttler R."/>
            <person name="Mascarenhas dos Santos A.C."/>
            <person name="Pombert J.-F."/>
        </authorList>
    </citation>
    <scope>NUCLEOTIDE SEQUENCE [LARGE SCALE GENOMIC DNA]</scope>
    <source>
        <strain evidence="18 19">ATCC BAA-2455</strain>
    </source>
</reference>
<keyword evidence="7 15" id="KW-0812">Transmembrane</keyword>
<keyword evidence="4 14" id="KW-0997">Cell inner membrane</keyword>
<dbReference type="GO" id="GO:0005886">
    <property type="term" value="C:plasma membrane"/>
    <property type="evidence" value="ECO:0007669"/>
    <property type="project" value="UniProtKB-SubCell"/>
</dbReference>
<dbReference type="PANTHER" id="PTHR24421">
    <property type="entry name" value="NITRATE/NITRITE SENSOR PROTEIN NARX-RELATED"/>
    <property type="match status" value="1"/>
</dbReference>
<evidence type="ECO:0000256" key="7">
    <source>
        <dbReference type="ARBA" id="ARBA00022692"/>
    </source>
</evidence>
<dbReference type="RefSeq" id="WP_151050955.1">
    <property type="nucleotide sequence ID" value="NZ_CP031700.1"/>
</dbReference>
<dbReference type="Proteomes" id="UP000325713">
    <property type="component" value="Chromosome"/>
</dbReference>
<dbReference type="InterPro" id="IPR050482">
    <property type="entry name" value="Sensor_HK_TwoCompSys"/>
</dbReference>
<evidence type="ECO:0000256" key="13">
    <source>
        <dbReference type="ARBA" id="ARBA00023136"/>
    </source>
</evidence>
<dbReference type="SUPFAM" id="SSF158472">
    <property type="entry name" value="HAMP domain-like"/>
    <property type="match status" value="1"/>
</dbReference>
<dbReference type="KEGG" id="nzl:D0T92_05505"/>
<keyword evidence="8 14" id="KW-0547">Nucleotide-binding</keyword>
<protein>
    <recommendedName>
        <fullName evidence="14">Sensor protein</fullName>
        <ecNumber evidence="14">2.7.13.3</ecNumber>
    </recommendedName>
</protein>
<evidence type="ECO:0000256" key="9">
    <source>
        <dbReference type="ARBA" id="ARBA00022777"/>
    </source>
</evidence>
<dbReference type="InterPro" id="IPR029016">
    <property type="entry name" value="GAF-like_dom_sf"/>
</dbReference>
<evidence type="ECO:0000256" key="11">
    <source>
        <dbReference type="ARBA" id="ARBA00022989"/>
    </source>
</evidence>
<dbReference type="CDD" id="cd16917">
    <property type="entry name" value="HATPase_UhpB-NarQ-NarX-like"/>
    <property type="match status" value="1"/>
</dbReference>
<dbReference type="Pfam" id="PF13185">
    <property type="entry name" value="GAF_2"/>
    <property type="match status" value="1"/>
</dbReference>
<keyword evidence="13 14" id="KW-0472">Membrane</keyword>